<accession>A0A931H5H1</accession>
<evidence type="ECO:0000259" key="2">
    <source>
        <dbReference type="Pfam" id="PF08327"/>
    </source>
</evidence>
<proteinExistence type="inferred from homology"/>
<comment type="caution">
    <text evidence="3">The sequence shown here is derived from an EMBL/GenBank/DDBJ whole genome shotgun (WGS) entry which is preliminary data.</text>
</comment>
<evidence type="ECO:0000313" key="4">
    <source>
        <dbReference type="Proteomes" id="UP000651050"/>
    </source>
</evidence>
<reference evidence="3" key="1">
    <citation type="submission" date="2020-11" db="EMBL/GenBank/DDBJ databases">
        <title>Bacterial whole genome sequence for Caenimonas sp. DR4.4.</title>
        <authorList>
            <person name="Le V."/>
            <person name="Ko S.-R."/>
            <person name="Ahn C.-Y."/>
            <person name="Oh H.-M."/>
        </authorList>
    </citation>
    <scope>NUCLEOTIDE SEQUENCE</scope>
    <source>
        <strain evidence="3">DR4.4</strain>
    </source>
</reference>
<dbReference type="InterPro" id="IPR023393">
    <property type="entry name" value="START-like_dom_sf"/>
</dbReference>
<dbReference type="AlphaFoldDB" id="A0A931H5H1"/>
<organism evidence="3 4">
    <name type="scientific">Caenimonas aquaedulcis</name>
    <dbReference type="NCBI Taxonomy" id="2793270"/>
    <lineage>
        <taxon>Bacteria</taxon>
        <taxon>Pseudomonadati</taxon>
        <taxon>Pseudomonadota</taxon>
        <taxon>Betaproteobacteria</taxon>
        <taxon>Burkholderiales</taxon>
        <taxon>Comamonadaceae</taxon>
        <taxon>Caenimonas</taxon>
    </lineage>
</organism>
<dbReference type="RefSeq" id="WP_196986836.1">
    <property type="nucleotide sequence ID" value="NZ_JADWYS010000001.1"/>
</dbReference>
<evidence type="ECO:0000313" key="3">
    <source>
        <dbReference type="EMBL" id="MBG9389019.1"/>
    </source>
</evidence>
<sequence>MSEPITVRVTHRYNVAADKVFDAWVNPAMAGRFLFATRTGNVLHCEINPVVGGEFTVTDRRPTADGEESFFDAQHRGVYVELERPHRIAFDFSVEPYADQATRVTIDIVQLGTSMCDLVLTHQLGDDETAKVMADRTKQGWTNMLAQLDKVLNTRSWGFKAPGSA</sequence>
<dbReference type="EMBL" id="JADWYS010000001">
    <property type="protein sequence ID" value="MBG9389019.1"/>
    <property type="molecule type" value="Genomic_DNA"/>
</dbReference>
<dbReference type="Pfam" id="PF08327">
    <property type="entry name" value="AHSA1"/>
    <property type="match status" value="1"/>
</dbReference>
<dbReference type="InterPro" id="IPR013538">
    <property type="entry name" value="ASHA1/2-like_C"/>
</dbReference>
<dbReference type="Proteomes" id="UP000651050">
    <property type="component" value="Unassembled WGS sequence"/>
</dbReference>
<dbReference type="SUPFAM" id="SSF55961">
    <property type="entry name" value="Bet v1-like"/>
    <property type="match status" value="1"/>
</dbReference>
<feature type="domain" description="Activator of Hsp90 ATPase homologue 1/2-like C-terminal" evidence="2">
    <location>
        <begin position="15"/>
        <end position="152"/>
    </location>
</feature>
<evidence type="ECO:0000256" key="1">
    <source>
        <dbReference type="ARBA" id="ARBA00006817"/>
    </source>
</evidence>
<dbReference type="CDD" id="cd07814">
    <property type="entry name" value="SRPBCC_CalC_Aha1-like"/>
    <property type="match status" value="1"/>
</dbReference>
<protein>
    <submittedName>
        <fullName evidence="3">SRPBCC domain-containing protein</fullName>
    </submittedName>
</protein>
<name>A0A931H5H1_9BURK</name>
<gene>
    <name evidence="3" type="ORF">I5803_13370</name>
</gene>
<dbReference type="Gene3D" id="3.30.530.20">
    <property type="match status" value="1"/>
</dbReference>
<comment type="similarity">
    <text evidence="1">Belongs to the AHA1 family.</text>
</comment>
<keyword evidence="4" id="KW-1185">Reference proteome</keyword>